<dbReference type="Pfam" id="PF00128">
    <property type="entry name" value="Alpha-amylase"/>
    <property type="match status" value="1"/>
</dbReference>
<dbReference type="EMBL" id="JBAPLU010000012">
    <property type="protein sequence ID" value="MEI4272682.1"/>
    <property type="molecule type" value="Genomic_DNA"/>
</dbReference>
<dbReference type="PANTHER" id="PTHR10357">
    <property type="entry name" value="ALPHA-AMYLASE FAMILY MEMBER"/>
    <property type="match status" value="1"/>
</dbReference>
<dbReference type="SMART" id="SM00642">
    <property type="entry name" value="Aamy"/>
    <property type="match status" value="1"/>
</dbReference>
<dbReference type="PANTHER" id="PTHR10357:SF179">
    <property type="entry name" value="NEUTRAL AND BASIC AMINO ACID TRANSPORT PROTEIN RBAT"/>
    <property type="match status" value="1"/>
</dbReference>
<feature type="domain" description="Glycosyl hydrolase family 13 catalytic" evidence="2">
    <location>
        <begin position="19"/>
        <end position="410"/>
    </location>
</feature>
<evidence type="ECO:0000313" key="4">
    <source>
        <dbReference type="Proteomes" id="UP001361570"/>
    </source>
</evidence>
<dbReference type="SUPFAM" id="SSF51445">
    <property type="entry name" value="(Trans)glycosidases"/>
    <property type="match status" value="1"/>
</dbReference>
<comment type="caution">
    <text evidence="3">The sequence shown here is derived from an EMBL/GenBank/DDBJ whole genome shotgun (WGS) entry which is preliminary data.</text>
</comment>
<dbReference type="CDD" id="cd11332">
    <property type="entry name" value="AmyAc_OligoGlu_TS"/>
    <property type="match status" value="1"/>
</dbReference>
<keyword evidence="3" id="KW-0378">Hydrolase</keyword>
<dbReference type="InterPro" id="IPR045857">
    <property type="entry name" value="O16G_dom_2"/>
</dbReference>
<dbReference type="InterPro" id="IPR006047">
    <property type="entry name" value="GH13_cat_dom"/>
</dbReference>
<sequence>MTPAARPSPPWWRRAVVYEVYPRSFASSGAHPGGLGDIAGLRSRLPYLAGLGVDALWITPWYPSPMADGGYDVADHCAVDPRFGTLADAEGLVAAAHAAGLRVLVDLVPNHTSIEHPWFAEDPGLYVVRPGRGDGPPNDWISAFGGPAWSRLPDGRWYLHTFAPEQPDLDWSNEEVRRRFDEILRFWLDRGVDGLRVDAVPAIGKDMALPDAGHAPGALFESARWTDSPQWDGDGVHEVVRRWRSVVDEYPGERVLVSESVVAGPARAARYVRPGEMHTTFNFDHLRCPWDAAALRSVVDDTLAALAPTGAPATWVLSNHDETRHVTRFGRAVTGAGVMGFDSGGPADLDLGLRRARAAALLMLALPGSAYLYQGEELGLPEVTDLPDHLLQDPTFRRSGGAVRGRDGCRVPLPWSGTAPPFGFGCAQPWLPQPPSWAGLTVAAQDGDPGSTLTLYRAALALRRARLRDEEFAWDDDADPVLSFRRGGGVRCTVNLGQVPVPVRGEVLLISGPLQDGLLPPDTAAWSAAEGCT</sequence>
<comment type="similarity">
    <text evidence="1">Belongs to the glycosyl hydrolase 13 family.</text>
</comment>
<protein>
    <submittedName>
        <fullName evidence="3">Glycoside hydrolase family 13 protein</fullName>
    </submittedName>
</protein>
<dbReference type="RefSeq" id="WP_336404811.1">
    <property type="nucleotide sequence ID" value="NZ_JBAPLU010000012.1"/>
</dbReference>
<dbReference type="Gene3D" id="3.20.20.80">
    <property type="entry name" value="Glycosidases"/>
    <property type="match status" value="2"/>
</dbReference>
<gene>
    <name evidence="3" type="ORF">TEK04_13205</name>
</gene>
<accession>A0ABU8DV37</accession>
<dbReference type="InterPro" id="IPR017853">
    <property type="entry name" value="GH"/>
</dbReference>
<keyword evidence="4" id="KW-1185">Reference proteome</keyword>
<reference evidence="3 4" key="1">
    <citation type="submission" date="2024-03" db="EMBL/GenBank/DDBJ databases">
        <title>Draft genome sequence of Klenkia sp. LSe6-5.</title>
        <authorList>
            <person name="Duangmal K."/>
            <person name="Chantavorakit T."/>
        </authorList>
    </citation>
    <scope>NUCLEOTIDE SEQUENCE [LARGE SCALE GENOMIC DNA]</scope>
    <source>
        <strain evidence="3 4">LSe6-5</strain>
    </source>
</reference>
<evidence type="ECO:0000313" key="3">
    <source>
        <dbReference type="EMBL" id="MEI4272682.1"/>
    </source>
</evidence>
<dbReference type="Gene3D" id="3.90.400.10">
    <property type="entry name" value="Oligo-1,6-glucosidase, Domain 2"/>
    <property type="match status" value="1"/>
</dbReference>
<organism evidence="3 4">
    <name type="scientific">Klenkia sesuvii</name>
    <dbReference type="NCBI Taxonomy" id="3103137"/>
    <lineage>
        <taxon>Bacteria</taxon>
        <taxon>Bacillati</taxon>
        <taxon>Actinomycetota</taxon>
        <taxon>Actinomycetes</taxon>
        <taxon>Geodermatophilales</taxon>
        <taxon>Geodermatophilaceae</taxon>
        <taxon>Klenkia</taxon>
    </lineage>
</organism>
<proteinExistence type="inferred from homology"/>
<dbReference type="Proteomes" id="UP001361570">
    <property type="component" value="Unassembled WGS sequence"/>
</dbReference>
<name>A0ABU8DV37_9ACTN</name>
<dbReference type="GO" id="GO:0016787">
    <property type="term" value="F:hydrolase activity"/>
    <property type="evidence" value="ECO:0007669"/>
    <property type="project" value="UniProtKB-KW"/>
</dbReference>
<evidence type="ECO:0000259" key="2">
    <source>
        <dbReference type="SMART" id="SM00642"/>
    </source>
</evidence>
<evidence type="ECO:0000256" key="1">
    <source>
        <dbReference type="ARBA" id="ARBA00008061"/>
    </source>
</evidence>